<evidence type="ECO:0000313" key="18">
    <source>
        <dbReference type="Proteomes" id="UP000007635"/>
    </source>
</evidence>
<evidence type="ECO:0000313" key="17">
    <source>
        <dbReference type="Ensembl" id="ENSGACP00000067376.1"/>
    </source>
</evidence>
<evidence type="ECO:0000256" key="4">
    <source>
        <dbReference type="ARBA" id="ARBA00022676"/>
    </source>
</evidence>
<evidence type="ECO:0000256" key="2">
    <source>
        <dbReference type="ARBA" id="ARBA00004922"/>
    </source>
</evidence>
<keyword evidence="18" id="KW-1185">Reference proteome</keyword>
<comment type="similarity">
    <text evidence="3">Belongs to the glycosyltransferase 29 family.</text>
</comment>
<comment type="catalytic activity">
    <reaction evidence="15">
        <text>a 3-O-[N-acetyl-alpha-neuraminyl-(2-&gt;3)-beta-D-galactosyl-(1-&gt;3)-N-acetyl-alpha-D-galactosaminyl]-L-threonyl-[protein] + CMP-N-acetyl-beta-neuraminate = a 3-O-{alpha-Neu5Ac-(2-&gt;3)-beta-D-Gal-(1-&gt;3)-[alpha-Neu5Ac-(2-&gt;6)]-alpha-D-GalNAc}-L-threonyl-[protein] + CMP + H(+)</text>
        <dbReference type="Rhea" id="RHEA:81659"/>
        <dbReference type="Rhea" id="RHEA-COMP:14417"/>
        <dbReference type="Rhea" id="RHEA-COMP:16763"/>
        <dbReference type="ChEBI" id="CHEBI:15378"/>
        <dbReference type="ChEBI" id="CHEBI:57812"/>
        <dbReference type="ChEBI" id="CHEBI:60377"/>
        <dbReference type="ChEBI" id="CHEBI:139598"/>
        <dbReference type="ChEBI" id="CHEBI:156398"/>
    </reaction>
    <physiologicalReaction direction="left-to-right" evidence="15">
        <dbReference type="Rhea" id="RHEA:81660"/>
    </physiologicalReaction>
</comment>
<dbReference type="PIRSF" id="PIRSF005557">
    <property type="entry name" value="Sialyl_trans"/>
    <property type="match status" value="1"/>
</dbReference>
<keyword evidence="11" id="KW-1015">Disulfide bond</keyword>
<dbReference type="AlphaFoldDB" id="A0AAQ4RU96"/>
<dbReference type="GO" id="GO:0001665">
    <property type="term" value="F:alpha-N-acetylgalactosaminide alpha-2,6-sialyltransferase activity"/>
    <property type="evidence" value="ECO:0007669"/>
    <property type="project" value="UniProtKB-EC"/>
</dbReference>
<dbReference type="PANTHER" id="PTHR45941:SF1">
    <property type="entry name" value="ALPHA-N-ACETYLGALACTOSAMINIDE ALPHA-2,6-SIALYLTRANSFERASE 1"/>
    <property type="match status" value="1"/>
</dbReference>
<keyword evidence="7" id="KW-0735">Signal-anchor</keyword>
<comment type="catalytic activity">
    <reaction evidence="16">
        <text>a 3-O-[N-acetyl-alpha-D-galactosaminyl]-L-threonyl-[protein] + CMP-N-acetyl-beta-neuraminate = a 3-O-[N-acetyl-alpha-neuraminosyl-(2-&gt;6)-N-acetyl-alpha-D-galactosaminyl]-L-threonyl-[protein] + CMP + H(+)</text>
        <dbReference type="Rhea" id="RHEA:81643"/>
        <dbReference type="Rhea" id="RHEA-COMP:11689"/>
        <dbReference type="Rhea" id="RHEA-COMP:19720"/>
        <dbReference type="ChEBI" id="CHEBI:15378"/>
        <dbReference type="ChEBI" id="CHEBI:57812"/>
        <dbReference type="ChEBI" id="CHEBI:60377"/>
        <dbReference type="ChEBI" id="CHEBI:87075"/>
        <dbReference type="ChEBI" id="CHEBI:231970"/>
    </reaction>
    <physiologicalReaction direction="left-to-right" evidence="16">
        <dbReference type="Rhea" id="RHEA:81644"/>
    </physiologicalReaction>
</comment>
<dbReference type="InterPro" id="IPR001675">
    <property type="entry name" value="Glyco_trans_29"/>
</dbReference>
<accession>A0AAQ4RU96</accession>
<sequence>APETPVPVLFRKDFKKLPRFDFEDIYNQDAPRRQTTCAQSLQNSEDKDFKKNFLPNIRLFMDKMNMSEWNRLSHFNNPFGFIMFLGYFAEVMPTVKLIPKPKEPLLLPRTGSDGCLRCAVVGTSGILYGSKLGKEIDAHDYVFRINGAVIKGFEEDVGNKTSVYVHTQSCLDYFKYVYLTLFIVQRFLMSPRLNSSHWVIVRPTNGAFTLFLALHTCDTVKDYAKYSITKVIFYANHDYRMEKRLWKKLHDSKILKLYQRTETGKNSPSTTPKH</sequence>
<keyword evidence="8" id="KW-1133">Transmembrane helix</keyword>
<dbReference type="Ensembl" id="ENSGACT00000064082.1">
    <property type="protein sequence ID" value="ENSGACP00000067376.1"/>
    <property type="gene ID" value="ENSGACG00000035050.1"/>
</dbReference>
<dbReference type="Gene3D" id="3.90.1480.20">
    <property type="entry name" value="Glycosyl transferase family 29"/>
    <property type="match status" value="2"/>
</dbReference>
<comment type="pathway">
    <text evidence="2">Protein modification; protein glycosylation.</text>
</comment>
<protein>
    <recommendedName>
        <fullName evidence="14">alpha-N-acetylgalactosaminide alpha-2,6-sialyltransferase</fullName>
        <ecNumber evidence="14">2.4.3.3</ecNumber>
    </recommendedName>
</protein>
<evidence type="ECO:0000256" key="1">
    <source>
        <dbReference type="ARBA" id="ARBA00004323"/>
    </source>
</evidence>
<evidence type="ECO:0000256" key="8">
    <source>
        <dbReference type="ARBA" id="ARBA00022989"/>
    </source>
</evidence>
<reference evidence="17" key="2">
    <citation type="submission" date="2025-08" db="UniProtKB">
        <authorList>
            <consortium name="Ensembl"/>
        </authorList>
    </citation>
    <scope>IDENTIFICATION</scope>
</reference>
<dbReference type="PANTHER" id="PTHR45941">
    <property type="entry name" value="ALPHA-N-ACETYLGALACTOSAMINIDE ALPHA-2,6-SIALYLTRANSFERASE 2-LIKE-RELATED"/>
    <property type="match status" value="1"/>
</dbReference>
<evidence type="ECO:0000256" key="12">
    <source>
        <dbReference type="ARBA" id="ARBA00023180"/>
    </source>
</evidence>
<name>A0AAQ4RU96_GASAC</name>
<dbReference type="EC" id="2.4.3.3" evidence="14"/>
<evidence type="ECO:0000256" key="6">
    <source>
        <dbReference type="ARBA" id="ARBA00022692"/>
    </source>
</evidence>
<keyword evidence="6" id="KW-0812">Transmembrane</keyword>
<evidence type="ECO:0000256" key="16">
    <source>
        <dbReference type="ARBA" id="ARBA00052285"/>
    </source>
</evidence>
<dbReference type="InterPro" id="IPR038578">
    <property type="entry name" value="GT29-like_sf"/>
</dbReference>
<evidence type="ECO:0000256" key="11">
    <source>
        <dbReference type="ARBA" id="ARBA00023157"/>
    </source>
</evidence>
<dbReference type="GO" id="GO:0009312">
    <property type="term" value="P:oligosaccharide biosynthetic process"/>
    <property type="evidence" value="ECO:0007669"/>
    <property type="project" value="TreeGrafter"/>
</dbReference>
<organism evidence="17 18">
    <name type="scientific">Gasterosteus aculeatus aculeatus</name>
    <name type="common">three-spined stickleback</name>
    <dbReference type="NCBI Taxonomy" id="481459"/>
    <lineage>
        <taxon>Eukaryota</taxon>
        <taxon>Metazoa</taxon>
        <taxon>Chordata</taxon>
        <taxon>Craniata</taxon>
        <taxon>Vertebrata</taxon>
        <taxon>Euteleostomi</taxon>
        <taxon>Actinopterygii</taxon>
        <taxon>Neopterygii</taxon>
        <taxon>Teleostei</taxon>
        <taxon>Neoteleostei</taxon>
        <taxon>Acanthomorphata</taxon>
        <taxon>Eupercaria</taxon>
        <taxon>Perciformes</taxon>
        <taxon>Cottioidei</taxon>
        <taxon>Gasterosteales</taxon>
        <taxon>Gasterosteidae</taxon>
        <taxon>Gasterosteus</taxon>
    </lineage>
</organism>
<keyword evidence="5" id="KW-0808">Transferase</keyword>
<dbReference type="InterPro" id="IPR012163">
    <property type="entry name" value="Sialyl_trans"/>
</dbReference>
<dbReference type="GO" id="GO:0000139">
    <property type="term" value="C:Golgi membrane"/>
    <property type="evidence" value="ECO:0007669"/>
    <property type="project" value="UniProtKB-SubCell"/>
</dbReference>
<evidence type="ECO:0000256" key="10">
    <source>
        <dbReference type="ARBA" id="ARBA00023136"/>
    </source>
</evidence>
<comment type="catalytic activity">
    <reaction evidence="13">
        <text>a beta-D-galactosyl-(1-&gt;3)-N-acetyl-alpha-D-galactosaminyl derivative + CMP-N-acetyl-beta-neuraminate = a beta-D-galactosyl-(1-&gt;3)-[N-acetyl-alpha-neuraminyl-(2-&gt;6)]-N-acetyl-alpha-D-galactosaminyl derivative + CMP + H(+)</text>
        <dbReference type="Rhea" id="RHEA:11136"/>
        <dbReference type="ChEBI" id="CHEBI:15378"/>
        <dbReference type="ChEBI" id="CHEBI:57812"/>
        <dbReference type="ChEBI" id="CHEBI:60377"/>
        <dbReference type="ChEBI" id="CHEBI:133470"/>
        <dbReference type="ChEBI" id="CHEBI:140764"/>
        <dbReference type="EC" id="2.4.3.3"/>
    </reaction>
    <physiologicalReaction direction="left-to-right" evidence="13">
        <dbReference type="Rhea" id="RHEA:11137"/>
    </physiologicalReaction>
</comment>
<evidence type="ECO:0000256" key="15">
    <source>
        <dbReference type="ARBA" id="ARBA00050664"/>
    </source>
</evidence>
<reference evidence="17 18" key="1">
    <citation type="journal article" date="2021" name="G3 (Bethesda)">
        <title>Improved contiguity of the threespine stickleback genome using long-read sequencing.</title>
        <authorList>
            <person name="Nath S."/>
            <person name="Shaw D.E."/>
            <person name="White M.A."/>
        </authorList>
    </citation>
    <scope>NUCLEOTIDE SEQUENCE [LARGE SCALE GENOMIC DNA]</scope>
    <source>
        <strain evidence="17 18">Lake Benthic</strain>
    </source>
</reference>
<evidence type="ECO:0000256" key="5">
    <source>
        <dbReference type="ARBA" id="ARBA00022679"/>
    </source>
</evidence>
<dbReference type="Pfam" id="PF00777">
    <property type="entry name" value="Glyco_transf_29"/>
    <property type="match status" value="2"/>
</dbReference>
<keyword evidence="4" id="KW-0328">Glycosyltransferase</keyword>
<evidence type="ECO:0000256" key="9">
    <source>
        <dbReference type="ARBA" id="ARBA00023034"/>
    </source>
</evidence>
<evidence type="ECO:0000256" key="13">
    <source>
        <dbReference type="ARBA" id="ARBA00036348"/>
    </source>
</evidence>
<proteinExistence type="inferred from homology"/>
<dbReference type="Proteomes" id="UP000007635">
    <property type="component" value="Chromosome V"/>
</dbReference>
<evidence type="ECO:0000256" key="14">
    <source>
        <dbReference type="ARBA" id="ARBA00039109"/>
    </source>
</evidence>
<keyword evidence="9" id="KW-0333">Golgi apparatus</keyword>
<evidence type="ECO:0000256" key="3">
    <source>
        <dbReference type="ARBA" id="ARBA00006003"/>
    </source>
</evidence>
<comment type="subcellular location">
    <subcellularLocation>
        <location evidence="1">Golgi apparatus membrane</location>
        <topology evidence="1">Single-pass type II membrane protein</topology>
    </subcellularLocation>
</comment>
<keyword evidence="12" id="KW-0325">Glycoprotein</keyword>
<evidence type="ECO:0000256" key="7">
    <source>
        <dbReference type="ARBA" id="ARBA00022968"/>
    </source>
</evidence>
<reference evidence="17" key="3">
    <citation type="submission" date="2025-09" db="UniProtKB">
        <authorList>
            <consortium name="Ensembl"/>
        </authorList>
    </citation>
    <scope>IDENTIFICATION</scope>
</reference>
<keyword evidence="10" id="KW-0472">Membrane</keyword>
<dbReference type="GeneTree" id="ENSGT00940000159930"/>